<dbReference type="EMBL" id="CP007794">
    <property type="protein sequence ID" value="AIB13979.1"/>
    <property type="molecule type" value="Genomic_DNA"/>
</dbReference>
<evidence type="ECO:0000313" key="3">
    <source>
        <dbReference type="EMBL" id="AIB13979.1"/>
    </source>
</evidence>
<dbReference type="SUPFAM" id="SSF52833">
    <property type="entry name" value="Thioredoxin-like"/>
    <property type="match status" value="1"/>
</dbReference>
<dbReference type="Gene3D" id="1.20.1050.10">
    <property type="match status" value="1"/>
</dbReference>
<dbReference type="InterPro" id="IPR036282">
    <property type="entry name" value="Glutathione-S-Trfase_C_sf"/>
</dbReference>
<dbReference type="Proteomes" id="UP000236268">
    <property type="component" value="Unassembled WGS sequence"/>
</dbReference>
<dbReference type="Proteomes" id="UP000027186">
    <property type="component" value="Plasmid AbAZ39_p1"/>
</dbReference>
<evidence type="ECO:0000313" key="4">
    <source>
        <dbReference type="EMBL" id="PNQ96232.1"/>
    </source>
</evidence>
<dbReference type="SFLD" id="SFLDG01180">
    <property type="entry name" value="SUF1"/>
    <property type="match status" value="1"/>
</dbReference>
<dbReference type="GO" id="GO:0016740">
    <property type="term" value="F:transferase activity"/>
    <property type="evidence" value="ECO:0007669"/>
    <property type="project" value="UniProtKB-KW"/>
</dbReference>
<organism evidence="3 5">
    <name type="scientific">Azospirillum argentinense</name>
    <dbReference type="NCBI Taxonomy" id="2970906"/>
    <lineage>
        <taxon>Bacteria</taxon>
        <taxon>Pseudomonadati</taxon>
        <taxon>Pseudomonadota</taxon>
        <taxon>Alphaproteobacteria</taxon>
        <taxon>Rhodospirillales</taxon>
        <taxon>Azospirillaceae</taxon>
        <taxon>Azospirillum</taxon>
    </lineage>
</organism>
<keyword evidence="4" id="KW-0808">Transferase</keyword>
<evidence type="ECO:0000259" key="2">
    <source>
        <dbReference type="Pfam" id="PF17172"/>
    </source>
</evidence>
<dbReference type="InterPro" id="IPR033468">
    <property type="entry name" value="Metaxin_GST"/>
</dbReference>
<dbReference type="SFLD" id="SFLDG01200">
    <property type="entry name" value="SUF1.1"/>
    <property type="match status" value="1"/>
</dbReference>
<protein>
    <submittedName>
        <fullName evidence="4">Glutathione S-transferase</fullName>
    </submittedName>
</protein>
<dbReference type="EMBL" id="POWG01000034">
    <property type="protein sequence ID" value="PNQ96232.1"/>
    <property type="molecule type" value="Genomic_DNA"/>
</dbReference>
<dbReference type="Pfam" id="PF17172">
    <property type="entry name" value="GST_N_4"/>
    <property type="match status" value="1"/>
</dbReference>
<accession>A0A060DSR5</accession>
<dbReference type="InterPro" id="IPR040079">
    <property type="entry name" value="Glutathione_S-Trfase"/>
</dbReference>
<proteinExistence type="predicted"/>
<dbReference type="InterPro" id="IPR012336">
    <property type="entry name" value="Thioredoxin-like_fold"/>
</dbReference>
<name>A0A060DSR5_9PROT</name>
<accession>A0A2K1FUK5</accession>
<dbReference type="InterPro" id="IPR050931">
    <property type="entry name" value="Mito_Protein_Transport_Metaxin"/>
</dbReference>
<evidence type="ECO:0000313" key="5">
    <source>
        <dbReference type="Proteomes" id="UP000027186"/>
    </source>
</evidence>
<feature type="domain" description="Metaxin glutathione S-transferase" evidence="1">
    <location>
        <begin position="164"/>
        <end position="223"/>
    </location>
</feature>
<gene>
    <name evidence="3" type="ORF">ABAZ39_18785</name>
    <name evidence="4" type="ORF">C1S70_24840</name>
</gene>
<dbReference type="AlphaFoldDB" id="A0A060DSR5"/>
<dbReference type="SUPFAM" id="SSF47616">
    <property type="entry name" value="GST C-terminal domain-like"/>
    <property type="match status" value="1"/>
</dbReference>
<dbReference type="SFLD" id="SFLDS00019">
    <property type="entry name" value="Glutathione_Transferase_(cytos"/>
    <property type="match status" value="1"/>
</dbReference>
<sequence>MITLYTYPHLYGLADNNPYGLKVVAFMRLCGLPYQQKHIIDARDAPRGQLPYILDGSTVIGDSDLIIAYLITQHRLSIDDDLSEAERRIDHMIRRTLDNLYWVMSFSRWSDDRFWPLFRSQLLNTHSDLSEALLEAAREYNLKRYCFQGIGRYDRDQVYSRGLADLNAIAGALADRPFLFGDTPHSVDTALMGFLPNIYWYEIDTPLRAFVTAQPNLVDFCRRTAPLVSLAQPV</sequence>
<dbReference type="PANTHER" id="PTHR12289">
    <property type="entry name" value="METAXIN RELATED"/>
    <property type="match status" value="1"/>
</dbReference>
<geneLocation type="plasmid" evidence="3 5">
    <name>AbAZ39_p1</name>
</geneLocation>
<dbReference type="InterPro" id="IPR026928">
    <property type="entry name" value="FAX/IsoI-like"/>
</dbReference>
<dbReference type="OrthoDB" id="7664269at2"/>
<dbReference type="KEGG" id="abq:ABAZ39_18785"/>
<dbReference type="CDD" id="cd03193">
    <property type="entry name" value="GST_C_Metaxin"/>
    <property type="match status" value="1"/>
</dbReference>
<feature type="domain" description="Thioredoxin-like fold" evidence="2">
    <location>
        <begin position="18"/>
        <end position="113"/>
    </location>
</feature>
<reference evidence="4 6" key="2">
    <citation type="submission" date="2018-01" db="EMBL/GenBank/DDBJ databases">
        <title>Whole genome sequence of Azospirillum brasilense REC3 isolated from strawberry roots.</title>
        <authorList>
            <person name="Fontana C.A."/>
            <person name="Salazar S.M."/>
            <person name="Bassi D."/>
            <person name="Puglisi E."/>
            <person name="Lovaisa N.C."/>
            <person name="Toffoli L.M."/>
            <person name="Pedraza R."/>
            <person name="Cocconcelli P.S."/>
        </authorList>
    </citation>
    <scope>NUCLEOTIDE SEQUENCE [LARGE SCALE GENOMIC DNA]</scope>
    <source>
        <strain evidence="4 6">REC3</strain>
        <plasmid evidence="4">p20unnamed</plasmid>
    </source>
</reference>
<dbReference type="PANTHER" id="PTHR12289:SF41">
    <property type="entry name" value="FAILED AXON CONNECTIONS-RELATED"/>
    <property type="match status" value="1"/>
</dbReference>
<dbReference type="Pfam" id="PF17171">
    <property type="entry name" value="GST_C_6"/>
    <property type="match status" value="1"/>
</dbReference>
<evidence type="ECO:0000313" key="6">
    <source>
        <dbReference type="Proteomes" id="UP000236268"/>
    </source>
</evidence>
<reference evidence="3 5" key="1">
    <citation type="journal article" date="2014" name="Genome Announc.">
        <title>Complete Genome Sequence of the Model Rhizosphere Strain Azospirillum brasilense Az39, Successfully Applied in Agriculture.</title>
        <authorList>
            <person name="Rivera D."/>
            <person name="Revale S."/>
            <person name="Molina R."/>
            <person name="Gualpa J."/>
            <person name="Puente M."/>
            <person name="Maroniche G."/>
            <person name="Paris G."/>
            <person name="Baker D."/>
            <person name="Clavijo B."/>
            <person name="McLay K."/>
            <person name="Spaepen S."/>
            <person name="Perticari A."/>
            <person name="Vazquez M."/>
            <person name="Wisniewski-Dye F."/>
            <person name="Watkins C."/>
            <person name="Martinez-Abarca F."/>
            <person name="Vanderleyden J."/>
            <person name="Cassan F."/>
        </authorList>
    </citation>
    <scope>NUCLEOTIDE SEQUENCE [LARGE SCALE GENOMIC DNA]</scope>
    <source>
        <strain evidence="3 5">Az39</strain>
        <plasmid evidence="3">AbAZ39_p1</plasmid>
    </source>
</reference>
<evidence type="ECO:0000259" key="1">
    <source>
        <dbReference type="Pfam" id="PF17171"/>
    </source>
</evidence>
<keyword evidence="3" id="KW-0614">Plasmid</keyword>
<geneLocation type="plasmid" evidence="4">
    <name>p20unnamed</name>
</geneLocation>
<dbReference type="InterPro" id="IPR036249">
    <property type="entry name" value="Thioredoxin-like_sf"/>
</dbReference>
<dbReference type="RefSeq" id="WP_040134294.1">
    <property type="nucleotide sequence ID" value="NZ_CP007794.1"/>
</dbReference>
<dbReference type="Gene3D" id="3.40.30.10">
    <property type="entry name" value="Glutaredoxin"/>
    <property type="match status" value="1"/>
</dbReference>